<evidence type="ECO:0000313" key="4">
    <source>
        <dbReference type="Proteomes" id="UP001177140"/>
    </source>
</evidence>
<evidence type="ECO:0000256" key="1">
    <source>
        <dbReference type="SAM" id="MobiDB-lite"/>
    </source>
</evidence>
<keyword evidence="2" id="KW-0812">Transmembrane</keyword>
<keyword evidence="2" id="KW-0472">Membrane</keyword>
<organism evidence="3 4">
    <name type="scientific">Papaver nudicaule</name>
    <name type="common">Iceland poppy</name>
    <dbReference type="NCBI Taxonomy" id="74823"/>
    <lineage>
        <taxon>Eukaryota</taxon>
        <taxon>Viridiplantae</taxon>
        <taxon>Streptophyta</taxon>
        <taxon>Embryophyta</taxon>
        <taxon>Tracheophyta</taxon>
        <taxon>Spermatophyta</taxon>
        <taxon>Magnoliopsida</taxon>
        <taxon>Ranunculales</taxon>
        <taxon>Papaveraceae</taxon>
        <taxon>Papaveroideae</taxon>
        <taxon>Papaver</taxon>
    </lineage>
</organism>
<dbReference type="Proteomes" id="UP001177140">
    <property type="component" value="Unassembled WGS sequence"/>
</dbReference>
<sequence>MQATPVYNSSMESPPHPSYGRHSRASSPSRFSGTFRSASGRKIRNKRHNNDNYRPECNVIREEGSYNEFDYDDNVSRRCQIFGGLVAFEFLFSVFLSHHLGCYRASTRFDHSPTRNTRLTFSSTLQDYVYFWYFILLYVIQ</sequence>
<name>A0AA41W0M2_PAPNU</name>
<feature type="transmembrane region" description="Helical" evidence="2">
    <location>
        <begin position="120"/>
        <end position="140"/>
    </location>
</feature>
<proteinExistence type="predicted"/>
<feature type="region of interest" description="Disordered" evidence="1">
    <location>
        <begin position="1"/>
        <end position="54"/>
    </location>
</feature>
<feature type="compositionally biased region" description="Polar residues" evidence="1">
    <location>
        <begin position="25"/>
        <end position="37"/>
    </location>
</feature>
<reference evidence="3" key="1">
    <citation type="submission" date="2022-03" db="EMBL/GenBank/DDBJ databases">
        <title>A functionally conserved STORR gene fusion in Papaver species that diverged 16.8 million years ago.</title>
        <authorList>
            <person name="Catania T."/>
        </authorList>
    </citation>
    <scope>NUCLEOTIDE SEQUENCE</scope>
    <source>
        <strain evidence="3">S-191538</strain>
    </source>
</reference>
<keyword evidence="4" id="KW-1185">Reference proteome</keyword>
<comment type="caution">
    <text evidence="3">The sequence shown here is derived from an EMBL/GenBank/DDBJ whole genome shotgun (WGS) entry which is preliminary data.</text>
</comment>
<feature type="transmembrane region" description="Helical" evidence="2">
    <location>
        <begin position="81"/>
        <end position="100"/>
    </location>
</feature>
<feature type="non-terminal residue" evidence="3">
    <location>
        <position position="1"/>
    </location>
</feature>
<accession>A0AA41W0M2</accession>
<keyword evidence="2" id="KW-1133">Transmembrane helix</keyword>
<dbReference type="EMBL" id="JAJJMA010332481">
    <property type="protein sequence ID" value="MCL7050867.1"/>
    <property type="molecule type" value="Genomic_DNA"/>
</dbReference>
<protein>
    <submittedName>
        <fullName evidence="3">Uncharacterized protein</fullName>
    </submittedName>
</protein>
<evidence type="ECO:0000256" key="2">
    <source>
        <dbReference type="SAM" id="Phobius"/>
    </source>
</evidence>
<feature type="compositionally biased region" description="Polar residues" evidence="1">
    <location>
        <begin position="1"/>
        <end position="12"/>
    </location>
</feature>
<evidence type="ECO:0000313" key="3">
    <source>
        <dbReference type="EMBL" id="MCL7050867.1"/>
    </source>
</evidence>
<gene>
    <name evidence="3" type="ORF">MKW94_022469</name>
</gene>
<dbReference type="AlphaFoldDB" id="A0AA41W0M2"/>